<feature type="transmembrane region" description="Helical" evidence="2">
    <location>
        <begin position="139"/>
        <end position="162"/>
    </location>
</feature>
<organism evidence="3 4">
    <name type="scientific">Sorangium cellulosum (strain So ce56)</name>
    <name type="common">Polyangium cellulosum (strain So ce56)</name>
    <dbReference type="NCBI Taxonomy" id="448385"/>
    <lineage>
        <taxon>Bacteria</taxon>
        <taxon>Pseudomonadati</taxon>
        <taxon>Myxococcota</taxon>
        <taxon>Polyangia</taxon>
        <taxon>Polyangiales</taxon>
        <taxon>Polyangiaceae</taxon>
        <taxon>Sorangium</taxon>
    </lineage>
</organism>
<feature type="region of interest" description="Disordered" evidence="1">
    <location>
        <begin position="897"/>
        <end position="919"/>
    </location>
</feature>
<keyword evidence="2" id="KW-0812">Transmembrane</keyword>
<dbReference type="GO" id="GO:0006811">
    <property type="term" value="P:monoatomic ion transport"/>
    <property type="evidence" value="ECO:0007669"/>
    <property type="project" value="InterPro"/>
</dbReference>
<dbReference type="PANTHER" id="PTHR31563">
    <property type="entry name" value="ION CHANNEL POLLUX-RELATED"/>
    <property type="match status" value="1"/>
</dbReference>
<feature type="transmembrane region" description="Helical" evidence="2">
    <location>
        <begin position="203"/>
        <end position="230"/>
    </location>
</feature>
<evidence type="ECO:0000313" key="4">
    <source>
        <dbReference type="Proteomes" id="UP000002139"/>
    </source>
</evidence>
<name>A9ERJ5_SORC5</name>
<accession>A9ERJ5</accession>
<dbReference type="KEGG" id="scl:sce7132"/>
<evidence type="ECO:0000313" key="3">
    <source>
        <dbReference type="EMBL" id="CAN97301.1"/>
    </source>
</evidence>
<keyword evidence="2" id="KW-1133">Transmembrane helix</keyword>
<dbReference type="STRING" id="448385.sce7132"/>
<dbReference type="PANTHER" id="PTHR31563:SF10">
    <property type="entry name" value="ION CHANNEL POLLUX-RELATED"/>
    <property type="match status" value="1"/>
</dbReference>
<keyword evidence="2" id="KW-0472">Membrane</keyword>
<dbReference type="AlphaFoldDB" id="A9ERJ5"/>
<evidence type="ECO:0000256" key="1">
    <source>
        <dbReference type="SAM" id="MobiDB-lite"/>
    </source>
</evidence>
<gene>
    <name evidence="3" type="ordered locus">sce7132</name>
</gene>
<proteinExistence type="predicted"/>
<sequence length="919" mass="99808">MPPMAPRPPLLHRLAGGLETRPVKAAISLLILVSVLPIQGLDEQLRPYFLAIFGVELLFRAVLLHQRGDGRSRLDVLLFAFDIIAWVSFLPLERILDAHAAHALPILRLSRLFLLLRFTREIAIDLYAIMTRRELLEQFGLVTLAVWGLAFGSSVLLSHLAITHDYDGRGPTPDTDFIDRIWWSFRQIESADNLVENLRVHPVVAVVSLGLTMVGVFITSFIIGIGANVVDQVVRAARRRPVRYAGHALVIGPVHEAEMLVQEFVRLYERHRALRSIRLAELWLWLTRRGPPPTRHALPRMALLGTEDDPPAYLYAPGMRWVTYRQGDGAQPEALELVGAAEAKRALILARPDAGPDADALTAMTLSSFRTQNPHGHVFVEVQESKNRDLIQEVGGPGTHPLDMQRFLGFFLCQHLLTPGVESLYTDLMTADGSEFYTHIFLGEEAVCAVGKLGKAPKHELSFSDMARAACEKQVILAGVFLGDEAAVPKREEGKLVSVEGLVPWLNPLLDPPEGSPAWALGARAGRVPAQRLRGLIGVSATYAPLLDYGRELYRGRGIERAAASDGATAAHEWAAKLSLHLGEIERVLIVGYSPALPSLLHALARFVPGVEVTLVLGERGDERMPLPDRLASLGVTPGPGGAPPGSDGVMLSLPRGGSATVYTQHGHDLASLAVRCVARGAPLSAAVFLSEPEGLDRDARTAMRVIRFARALASRELAHGGALHVLAEFSSVAKGEHVRSLLAPDKCGLAVRVSLVSTERIKNYFMVHSAFVPGVTALYDELLGEGGQDLVRIEAPPPDVAGQAGGELRFDDIRRALEPRGAIPIALEVEEPKDDQPGGASPVARRGEPRGASHVAPPGERRVVHLNPPPEKAFKTSLIRVVYALARRHDLVIQGAQRPRRGDAGEAALGEESPRISA</sequence>
<dbReference type="eggNOG" id="COG1226">
    <property type="taxonomic scope" value="Bacteria"/>
</dbReference>
<keyword evidence="4" id="KW-1185">Reference proteome</keyword>
<dbReference type="EMBL" id="AM746676">
    <property type="protein sequence ID" value="CAN97301.1"/>
    <property type="molecule type" value="Genomic_DNA"/>
</dbReference>
<evidence type="ECO:0000256" key="2">
    <source>
        <dbReference type="SAM" id="Phobius"/>
    </source>
</evidence>
<dbReference type="Proteomes" id="UP000002139">
    <property type="component" value="Chromosome"/>
</dbReference>
<dbReference type="Gene3D" id="3.40.50.720">
    <property type="entry name" value="NAD(P)-binding Rossmann-like Domain"/>
    <property type="match status" value="1"/>
</dbReference>
<protein>
    <submittedName>
        <fullName evidence="3">Membrane protein</fullName>
    </submittedName>
</protein>
<reference evidence="3 4" key="1">
    <citation type="journal article" date="2007" name="Nat. Biotechnol.">
        <title>Complete genome sequence of the myxobacterium Sorangium cellulosum.</title>
        <authorList>
            <person name="Schneiker S."/>
            <person name="Perlova O."/>
            <person name="Kaiser O."/>
            <person name="Gerth K."/>
            <person name="Alici A."/>
            <person name="Altmeyer M.O."/>
            <person name="Bartels D."/>
            <person name="Bekel T."/>
            <person name="Beyer S."/>
            <person name="Bode E."/>
            <person name="Bode H.B."/>
            <person name="Bolten C.J."/>
            <person name="Choudhuri J.V."/>
            <person name="Doss S."/>
            <person name="Elnakady Y.A."/>
            <person name="Frank B."/>
            <person name="Gaigalat L."/>
            <person name="Goesmann A."/>
            <person name="Groeger C."/>
            <person name="Gross F."/>
            <person name="Jelsbak L."/>
            <person name="Jelsbak L."/>
            <person name="Kalinowski J."/>
            <person name="Kegler C."/>
            <person name="Knauber T."/>
            <person name="Konietzny S."/>
            <person name="Kopp M."/>
            <person name="Krause L."/>
            <person name="Krug D."/>
            <person name="Linke B."/>
            <person name="Mahmud T."/>
            <person name="Martinez-Arias R."/>
            <person name="McHardy A.C."/>
            <person name="Merai M."/>
            <person name="Meyer F."/>
            <person name="Mormann S."/>
            <person name="Munoz-Dorado J."/>
            <person name="Perez J."/>
            <person name="Pradella S."/>
            <person name="Rachid S."/>
            <person name="Raddatz G."/>
            <person name="Rosenau F."/>
            <person name="Rueckert C."/>
            <person name="Sasse F."/>
            <person name="Scharfe M."/>
            <person name="Schuster S.C."/>
            <person name="Suen G."/>
            <person name="Treuner-Lange A."/>
            <person name="Velicer G.J."/>
            <person name="Vorholter F.-J."/>
            <person name="Weissman K.J."/>
            <person name="Welch R.D."/>
            <person name="Wenzel S.C."/>
            <person name="Whitworth D.E."/>
            <person name="Wilhelm S."/>
            <person name="Wittmann C."/>
            <person name="Bloecker H."/>
            <person name="Puehler A."/>
            <person name="Mueller R."/>
        </authorList>
    </citation>
    <scope>NUCLEOTIDE SEQUENCE [LARGE SCALE GENOMIC DNA]</scope>
    <source>
        <strain evidence="4">So ce56</strain>
    </source>
</reference>
<feature type="region of interest" description="Disordered" evidence="1">
    <location>
        <begin position="829"/>
        <end position="870"/>
    </location>
</feature>
<dbReference type="HOGENOM" id="CLU_317103_0_0_7"/>
<dbReference type="InterPro" id="IPR044849">
    <property type="entry name" value="CASTOR/POLLUX/SYM8-like"/>
</dbReference>